<keyword evidence="1" id="KW-1133">Transmembrane helix</keyword>
<keyword evidence="1" id="KW-0472">Membrane</keyword>
<dbReference type="Proteomes" id="UP001570846">
    <property type="component" value="Unassembled WGS sequence"/>
</dbReference>
<protein>
    <submittedName>
        <fullName evidence="2">Uncharacterized protein</fullName>
    </submittedName>
</protein>
<comment type="caution">
    <text evidence="2">The sequence shown here is derived from an EMBL/GenBank/DDBJ whole genome shotgun (WGS) entry which is preliminary data.</text>
</comment>
<reference evidence="3 5" key="3">
    <citation type="submission" date="2024-08" db="EMBL/GenBank/DDBJ databases">
        <authorList>
            <person name="Wei W."/>
        </authorList>
    </citation>
    <scope>NUCLEOTIDE SEQUENCE [LARGE SCALE GENOMIC DNA]</scope>
    <source>
        <strain evidence="3 5">XU2</strain>
    </source>
</reference>
<accession>A0A5M8QAE9</accession>
<evidence type="ECO:0000256" key="1">
    <source>
        <dbReference type="SAM" id="Phobius"/>
    </source>
</evidence>
<feature type="transmembrane region" description="Helical" evidence="1">
    <location>
        <begin position="6"/>
        <end position="25"/>
    </location>
</feature>
<evidence type="ECO:0000313" key="2">
    <source>
        <dbReference type="EMBL" id="KAA6431840.1"/>
    </source>
</evidence>
<keyword evidence="1" id="KW-0812">Transmembrane</keyword>
<dbReference type="Proteomes" id="UP000323866">
    <property type="component" value="Unassembled WGS sequence"/>
</dbReference>
<organism evidence="2 4">
    <name type="scientific">Rufibacter glacialis</name>
    <dbReference type="NCBI Taxonomy" id="1259555"/>
    <lineage>
        <taxon>Bacteria</taxon>
        <taxon>Pseudomonadati</taxon>
        <taxon>Bacteroidota</taxon>
        <taxon>Cytophagia</taxon>
        <taxon>Cytophagales</taxon>
        <taxon>Hymenobacteraceae</taxon>
        <taxon>Rufibacter</taxon>
    </lineage>
</organism>
<evidence type="ECO:0000313" key="5">
    <source>
        <dbReference type="Proteomes" id="UP001570846"/>
    </source>
</evidence>
<dbReference type="EMBL" id="VKKZ01000023">
    <property type="protein sequence ID" value="KAA6431840.1"/>
    <property type="molecule type" value="Genomic_DNA"/>
</dbReference>
<reference evidence="2 4" key="1">
    <citation type="submission" date="2019-07" db="EMBL/GenBank/DDBJ databases">
        <authorList>
            <person name="Qu J.-H."/>
        </authorList>
    </citation>
    <scope>NUCLEOTIDE SEQUENCE [LARGE SCALE GENOMIC DNA]</scope>
    <source>
        <strain evidence="2 4">MDT1-10-3</strain>
    </source>
</reference>
<dbReference type="EMBL" id="JBGOGF010000005">
    <property type="protein sequence ID" value="MFA1771689.1"/>
    <property type="molecule type" value="Genomic_DNA"/>
</dbReference>
<reference evidence="2 4" key="2">
    <citation type="submission" date="2019-09" db="EMBL/GenBank/DDBJ databases">
        <title>A bacterium isolated from glacier soil.</title>
        <authorList>
            <person name="Liu Q."/>
        </authorList>
    </citation>
    <scope>NUCLEOTIDE SEQUENCE [LARGE SCALE GENOMIC DNA]</scope>
    <source>
        <strain evidence="2 4">MDT1-10-3</strain>
    </source>
</reference>
<evidence type="ECO:0000313" key="4">
    <source>
        <dbReference type="Proteomes" id="UP000323866"/>
    </source>
</evidence>
<gene>
    <name evidence="3" type="ORF">ACD591_10330</name>
    <name evidence="2" type="ORF">FOE74_17155</name>
</gene>
<dbReference type="AlphaFoldDB" id="A0A5M8QAE9"/>
<name>A0A5M8QAE9_9BACT</name>
<keyword evidence="5" id="KW-1185">Reference proteome</keyword>
<sequence>MKTGNYSASFSGLMVLIGDAFYAVFTWNKAVLRNSATQGKAVKRHFFFLGLIKPKGVCLLRPSCVLGLVSQKQAEKAPAPSAGK</sequence>
<proteinExistence type="predicted"/>
<evidence type="ECO:0000313" key="3">
    <source>
        <dbReference type="EMBL" id="MFA1771689.1"/>
    </source>
</evidence>
<dbReference type="RefSeq" id="WP_149099860.1">
    <property type="nucleotide sequence ID" value="NZ_BMMG01000006.1"/>
</dbReference>